<dbReference type="InterPro" id="IPR023302">
    <property type="entry name" value="Pept_S9A_N"/>
</dbReference>
<dbReference type="Pfam" id="PF02897">
    <property type="entry name" value="Peptidase_S9_N"/>
    <property type="match status" value="1"/>
</dbReference>
<feature type="domain" description="Peptidase S9 prolyl oligopeptidase catalytic" evidence="3">
    <location>
        <begin position="454"/>
        <end position="660"/>
    </location>
</feature>
<dbReference type="AlphaFoldDB" id="A0A2W5FIE5"/>
<keyword evidence="1" id="KW-0378">Hydrolase</keyword>
<dbReference type="InterPro" id="IPR029058">
    <property type="entry name" value="AB_hydrolase_fold"/>
</dbReference>
<evidence type="ECO:0000313" key="6">
    <source>
        <dbReference type="Proteomes" id="UP000249633"/>
    </source>
</evidence>
<evidence type="ECO:0000256" key="2">
    <source>
        <dbReference type="SAM" id="SignalP"/>
    </source>
</evidence>
<dbReference type="GO" id="GO:0004252">
    <property type="term" value="F:serine-type endopeptidase activity"/>
    <property type="evidence" value="ECO:0007669"/>
    <property type="project" value="InterPro"/>
</dbReference>
<keyword evidence="2" id="KW-0732">Signal</keyword>
<dbReference type="EMBL" id="QFOD01000018">
    <property type="protein sequence ID" value="PZP29379.1"/>
    <property type="molecule type" value="Genomic_DNA"/>
</dbReference>
<dbReference type="PROSITE" id="PS51257">
    <property type="entry name" value="PROKAR_LIPOPROTEIN"/>
    <property type="match status" value="1"/>
</dbReference>
<dbReference type="InterPro" id="IPR001375">
    <property type="entry name" value="Peptidase_S9_cat"/>
</dbReference>
<gene>
    <name evidence="5" type="ORF">DI603_17060</name>
</gene>
<feature type="signal peptide" evidence="2">
    <location>
        <begin position="1"/>
        <end position="25"/>
    </location>
</feature>
<dbReference type="PANTHER" id="PTHR42776:SF27">
    <property type="entry name" value="DIPEPTIDYL PEPTIDASE FAMILY MEMBER 6"/>
    <property type="match status" value="1"/>
</dbReference>
<dbReference type="SUPFAM" id="SSF82171">
    <property type="entry name" value="DPP6 N-terminal domain-like"/>
    <property type="match status" value="1"/>
</dbReference>
<proteinExistence type="predicted"/>
<accession>A0A2W5FIE5</accession>
<dbReference type="Pfam" id="PF00326">
    <property type="entry name" value="Peptidase_S9"/>
    <property type="match status" value="1"/>
</dbReference>
<feature type="chain" id="PRO_5015973662" evidence="2">
    <location>
        <begin position="26"/>
        <end position="662"/>
    </location>
</feature>
<dbReference type="SUPFAM" id="SSF53474">
    <property type="entry name" value="alpha/beta-Hydrolases"/>
    <property type="match status" value="1"/>
</dbReference>
<evidence type="ECO:0000259" key="3">
    <source>
        <dbReference type="Pfam" id="PF00326"/>
    </source>
</evidence>
<sequence>MNSLRFALCASTLALLTACSSTPPAAVYPPNAQLLTQNIPPVPQSLVDAVGRYNDFRGHGFVDWHPQQREMLVSHRPAGANTAQLFRLAGPLAEPEQLTNSAEPVTRASYEPRSGRYVVFERATGGNEVAQLYRLALGQPGAQPVLLTSPDERHAMNAWLRHSGRLLYTSVPIDRTAQGGSRAQINTTLWLMDPEQPQARRKLAELEGGGWSAHVMSHDERQVALTRYLSANESQIWLLDLTSGERRQLLPAAGSPAAKATYHPAAWSADGQRLWFTSDRAGEFNELMTLTVASGEIQRVSSHIPWNVSGVSTTAYGRRLAAQFNVDGRDELHFFDTASGRELPAPQLPAGNVGSAHFDERRSELAFSISNAKGPSQIYTLGDDGAVQQWTRAYAPLDTRGFSEQQIIRWKSFDGTAISGLMTRPPARFNGKRPVLISIHGGPEGQATVGFLGRNAYFVQELGMALIQPNVRGSAGFGKTFLAMDNGFKREDSVKDIGALLDWIATQPDLDASRVLVMGGSYGGYMTLAVSTNYADRIAASIDVVGISHFVTFLQNTESYRRDLRRVEYGDERDPAMRAHLDKISPLTNAARIKKPLFVVQGRNDPRVPYTEAEQIVAKVREGGTPVWYLRAENEGHGFQKKENQDYQFYATILFMQNTLLK</sequence>
<dbReference type="Gene3D" id="3.40.50.1820">
    <property type="entry name" value="alpha/beta hydrolase"/>
    <property type="match status" value="1"/>
</dbReference>
<dbReference type="Gene3D" id="2.130.10.120">
    <property type="entry name" value="Prolyl oligopeptidase, N-terminal domain"/>
    <property type="match status" value="1"/>
</dbReference>
<protein>
    <submittedName>
        <fullName evidence="5">S9 family peptidase</fullName>
    </submittedName>
</protein>
<reference evidence="5 6" key="1">
    <citation type="submission" date="2017-08" db="EMBL/GenBank/DDBJ databases">
        <title>Infants hospitalized years apart are colonized by the same room-sourced microbial strains.</title>
        <authorList>
            <person name="Brooks B."/>
            <person name="Olm M.R."/>
            <person name="Firek B.A."/>
            <person name="Baker R."/>
            <person name="Thomas B.C."/>
            <person name="Morowitz M.J."/>
            <person name="Banfield J.F."/>
        </authorList>
    </citation>
    <scope>NUCLEOTIDE SEQUENCE [LARGE SCALE GENOMIC DNA]</scope>
    <source>
        <strain evidence="5">S2_012_000_R2_81</strain>
    </source>
</reference>
<name>A0A2W5FIE5_9BURK</name>
<evidence type="ECO:0000256" key="1">
    <source>
        <dbReference type="ARBA" id="ARBA00022801"/>
    </source>
</evidence>
<comment type="caution">
    <text evidence="5">The sequence shown here is derived from an EMBL/GenBank/DDBJ whole genome shotgun (WGS) entry which is preliminary data.</text>
</comment>
<evidence type="ECO:0000259" key="4">
    <source>
        <dbReference type="Pfam" id="PF02897"/>
    </source>
</evidence>
<evidence type="ECO:0000313" key="5">
    <source>
        <dbReference type="EMBL" id="PZP29379.1"/>
    </source>
</evidence>
<dbReference type="GO" id="GO:0006508">
    <property type="term" value="P:proteolysis"/>
    <property type="evidence" value="ECO:0007669"/>
    <property type="project" value="InterPro"/>
</dbReference>
<feature type="domain" description="Peptidase S9A N-terminal" evidence="4">
    <location>
        <begin position="113"/>
        <end position="381"/>
    </location>
</feature>
<dbReference type="PANTHER" id="PTHR42776">
    <property type="entry name" value="SERINE PEPTIDASE S9 FAMILY MEMBER"/>
    <property type="match status" value="1"/>
</dbReference>
<dbReference type="Proteomes" id="UP000249633">
    <property type="component" value="Unassembled WGS sequence"/>
</dbReference>
<organism evidence="5 6">
    <name type="scientific">Roseateles depolymerans</name>
    <dbReference type="NCBI Taxonomy" id="76731"/>
    <lineage>
        <taxon>Bacteria</taxon>
        <taxon>Pseudomonadati</taxon>
        <taxon>Pseudomonadota</taxon>
        <taxon>Betaproteobacteria</taxon>
        <taxon>Burkholderiales</taxon>
        <taxon>Sphaerotilaceae</taxon>
        <taxon>Roseateles</taxon>
    </lineage>
</organism>